<protein>
    <submittedName>
        <fullName evidence="1">Uncharacterized protein</fullName>
    </submittedName>
</protein>
<reference evidence="1 2" key="1">
    <citation type="journal article" date="2019" name="Int. J. Syst. Evol. Microbiol.">
        <title>The Global Catalogue of Microorganisms (GCM) 10K type strain sequencing project: providing services to taxonomists for standard genome sequencing and annotation.</title>
        <authorList>
            <consortium name="The Broad Institute Genomics Platform"/>
            <consortium name="The Broad Institute Genome Sequencing Center for Infectious Disease"/>
            <person name="Wu L."/>
            <person name="Ma J."/>
        </authorList>
    </citation>
    <scope>NUCLEOTIDE SEQUENCE [LARGE SCALE GENOMIC DNA]</scope>
    <source>
        <strain evidence="1 2">JCM 15914</strain>
    </source>
</reference>
<dbReference type="EMBL" id="BAAAQA010000011">
    <property type="protein sequence ID" value="GAA2114022.1"/>
    <property type="molecule type" value="Genomic_DNA"/>
</dbReference>
<dbReference type="Proteomes" id="UP001500166">
    <property type="component" value="Unassembled WGS sequence"/>
</dbReference>
<gene>
    <name evidence="1" type="ORF">GCM10009824_10990</name>
</gene>
<evidence type="ECO:0000313" key="2">
    <source>
        <dbReference type="Proteomes" id="UP001500166"/>
    </source>
</evidence>
<sequence length="104" mass="10911">MQAKSCPQESSSFDITALEQGDRVSFSLKGYPGDSASGSYAVTAQGAGISENYRISDGAIQRIQATAREKGDLNITISAQHRPELGSSCNATSEVLAIDDAILN</sequence>
<organism evidence="1 2">
    <name type="scientific">Kocuria atrinae</name>
    <dbReference type="NCBI Taxonomy" id="592377"/>
    <lineage>
        <taxon>Bacteria</taxon>
        <taxon>Bacillati</taxon>
        <taxon>Actinomycetota</taxon>
        <taxon>Actinomycetes</taxon>
        <taxon>Micrococcales</taxon>
        <taxon>Micrococcaceae</taxon>
        <taxon>Kocuria</taxon>
    </lineage>
</organism>
<keyword evidence="2" id="KW-1185">Reference proteome</keyword>
<evidence type="ECO:0000313" key="1">
    <source>
        <dbReference type="EMBL" id="GAA2114022.1"/>
    </source>
</evidence>
<comment type="caution">
    <text evidence="1">The sequence shown here is derived from an EMBL/GenBank/DDBJ whole genome shotgun (WGS) entry which is preliminary data.</text>
</comment>
<name>A0ABN2XNT5_9MICC</name>
<accession>A0ABN2XNT5</accession>
<proteinExistence type="predicted"/>